<dbReference type="EMBL" id="JAUSTY010000011">
    <property type="protein sequence ID" value="MDQ0166831.1"/>
    <property type="molecule type" value="Genomic_DNA"/>
</dbReference>
<dbReference type="PRINTS" id="PR00038">
    <property type="entry name" value="HTHLUXR"/>
</dbReference>
<keyword evidence="6" id="KW-0418">Kinase</keyword>
<proteinExistence type="predicted"/>
<evidence type="ECO:0000313" key="7">
    <source>
        <dbReference type="Proteomes" id="UP001235840"/>
    </source>
</evidence>
<name>A0ABT9W0S5_9BACI</name>
<dbReference type="PROSITE" id="PS00622">
    <property type="entry name" value="HTH_LUXR_1"/>
    <property type="match status" value="1"/>
</dbReference>
<dbReference type="PANTHER" id="PTHR24362">
    <property type="entry name" value="SERINE/THREONINE-PROTEIN KINASE NEK"/>
    <property type="match status" value="1"/>
</dbReference>
<dbReference type="SMART" id="SM00220">
    <property type="entry name" value="S_TKc"/>
    <property type="match status" value="1"/>
</dbReference>
<dbReference type="SUPFAM" id="SSF56112">
    <property type="entry name" value="Protein kinase-like (PK-like)"/>
    <property type="match status" value="1"/>
</dbReference>
<evidence type="ECO:0000259" key="4">
    <source>
        <dbReference type="PROSITE" id="PS50011"/>
    </source>
</evidence>
<dbReference type="Pfam" id="PF00196">
    <property type="entry name" value="GerE"/>
    <property type="match status" value="1"/>
</dbReference>
<comment type="caution">
    <text evidence="6">The sequence shown here is derived from an EMBL/GenBank/DDBJ whole genome shotgun (WGS) entry which is preliminary data.</text>
</comment>
<dbReference type="InterPro" id="IPR000792">
    <property type="entry name" value="Tscrpt_reg_LuxR_C"/>
</dbReference>
<evidence type="ECO:0000256" key="2">
    <source>
        <dbReference type="ARBA" id="ARBA00023163"/>
    </source>
</evidence>
<dbReference type="Gene3D" id="3.30.450.40">
    <property type="match status" value="1"/>
</dbReference>
<feature type="compositionally biased region" description="Low complexity" evidence="3">
    <location>
        <begin position="285"/>
        <end position="297"/>
    </location>
</feature>
<evidence type="ECO:0000259" key="5">
    <source>
        <dbReference type="PROSITE" id="PS50043"/>
    </source>
</evidence>
<organism evidence="6 7">
    <name type="scientific">Caldalkalibacillus horti</name>
    <dbReference type="NCBI Taxonomy" id="77523"/>
    <lineage>
        <taxon>Bacteria</taxon>
        <taxon>Bacillati</taxon>
        <taxon>Bacillota</taxon>
        <taxon>Bacilli</taxon>
        <taxon>Bacillales</taxon>
        <taxon>Bacillaceae</taxon>
        <taxon>Caldalkalibacillus</taxon>
    </lineage>
</organism>
<dbReference type="SMART" id="SM00421">
    <property type="entry name" value="HTH_LUXR"/>
    <property type="match status" value="1"/>
</dbReference>
<dbReference type="CDD" id="cd06170">
    <property type="entry name" value="LuxR_C_like"/>
    <property type="match status" value="1"/>
</dbReference>
<dbReference type="RefSeq" id="WP_307395345.1">
    <property type="nucleotide sequence ID" value="NZ_BAAADK010000003.1"/>
</dbReference>
<feature type="domain" description="Protein kinase" evidence="4">
    <location>
        <begin position="7"/>
        <end position="268"/>
    </location>
</feature>
<feature type="region of interest" description="Disordered" evidence="3">
    <location>
        <begin position="280"/>
        <end position="305"/>
    </location>
</feature>
<dbReference type="Proteomes" id="UP001235840">
    <property type="component" value="Unassembled WGS sequence"/>
</dbReference>
<dbReference type="InterPro" id="IPR036388">
    <property type="entry name" value="WH-like_DNA-bd_sf"/>
</dbReference>
<dbReference type="InterPro" id="IPR029016">
    <property type="entry name" value="GAF-like_dom_sf"/>
</dbReference>
<evidence type="ECO:0000313" key="6">
    <source>
        <dbReference type="EMBL" id="MDQ0166831.1"/>
    </source>
</evidence>
<dbReference type="Pfam" id="PF01590">
    <property type="entry name" value="GAF"/>
    <property type="match status" value="1"/>
</dbReference>
<sequence>MIEIPGYSITEIIYHDPYIMIGYAVSEKTSKIMLLKVVINGNRTMIENAKLIHEYNFLSEFEMEGILKPTSYITFKNKIILEYEPIHGATLRGYFANGSVSVAMYASILMRVVQRLHQLHEHNILHLNIRPDTLLIQPNTNQIFLTGFGYAVQIKQQMFQDKGQLEGNPIYMSPEQTGRLNQTVDITADIYSLGMTFYELFTQKLPFQETGSLDWAHSHLAQTPIPPHAVNQKIPQKLSEIVMRMLAKDPDARYANLLALQTDIALYLSEETEDFLEAPECNKAPSPSSVPMSSNTSAQQEAEISQAFEPTQPPLTFFEQIVGYPQVLDLAATVLASEIYNENTQGKRMAERFVQLLIKSAGAERGLLITIHNSGLYVEIEARLERDRIVSSSDRLSLENCPGVRQELVHTAWRTKELIQAKEQRSIHSQATRASGRENGSALCLPVLVHEQIMGFLYIENTLTNNGFAPERFHVLRSLTLQALFALNAHSSPVGGEYHNYLNELGEQQPTNKLSLTKREEEVLQLMSKGLSNGEIAEALTITKETVKTHVKHIFDKLKVDRRMKAVAVAKTLGMLEE</sequence>
<reference evidence="6 7" key="1">
    <citation type="submission" date="2023-07" db="EMBL/GenBank/DDBJ databases">
        <title>Genomic Encyclopedia of Type Strains, Phase IV (KMG-IV): sequencing the most valuable type-strain genomes for metagenomic binning, comparative biology and taxonomic classification.</title>
        <authorList>
            <person name="Goeker M."/>
        </authorList>
    </citation>
    <scope>NUCLEOTIDE SEQUENCE [LARGE SCALE GENOMIC DNA]</scope>
    <source>
        <strain evidence="6 7">DSM 12751</strain>
    </source>
</reference>
<dbReference type="SUPFAM" id="SSF55781">
    <property type="entry name" value="GAF domain-like"/>
    <property type="match status" value="1"/>
</dbReference>
<evidence type="ECO:0000256" key="1">
    <source>
        <dbReference type="ARBA" id="ARBA00023015"/>
    </source>
</evidence>
<keyword evidence="2" id="KW-0804">Transcription</keyword>
<dbReference type="InterPro" id="IPR011009">
    <property type="entry name" value="Kinase-like_dom_sf"/>
</dbReference>
<accession>A0ABT9W0S5</accession>
<dbReference type="Gene3D" id="1.10.10.10">
    <property type="entry name" value="Winged helix-like DNA-binding domain superfamily/Winged helix DNA-binding domain"/>
    <property type="match status" value="1"/>
</dbReference>
<dbReference type="InterPro" id="IPR003018">
    <property type="entry name" value="GAF"/>
</dbReference>
<dbReference type="InterPro" id="IPR000719">
    <property type="entry name" value="Prot_kinase_dom"/>
</dbReference>
<dbReference type="Pfam" id="PF00069">
    <property type="entry name" value="Pkinase"/>
    <property type="match status" value="1"/>
</dbReference>
<dbReference type="Gene3D" id="1.10.510.10">
    <property type="entry name" value="Transferase(Phosphotransferase) domain 1"/>
    <property type="match status" value="1"/>
</dbReference>
<dbReference type="InterPro" id="IPR016032">
    <property type="entry name" value="Sig_transdc_resp-reg_C-effctor"/>
</dbReference>
<dbReference type="PANTHER" id="PTHR24362:SF309">
    <property type="entry name" value="PROTEIN KINASE DOMAIN-CONTAINING PROTEIN"/>
    <property type="match status" value="1"/>
</dbReference>
<feature type="domain" description="HTH luxR-type" evidence="5">
    <location>
        <begin position="509"/>
        <end position="574"/>
    </location>
</feature>
<keyword evidence="6" id="KW-0808">Transferase</keyword>
<dbReference type="PROSITE" id="PS50011">
    <property type="entry name" value="PROTEIN_KINASE_DOM"/>
    <property type="match status" value="1"/>
</dbReference>
<gene>
    <name evidence="6" type="ORF">J2S11_002747</name>
</gene>
<protein>
    <submittedName>
        <fullName evidence="6">Serine/threonine protein kinase/DNA-binding CsgD family transcriptional regulator</fullName>
    </submittedName>
</protein>
<evidence type="ECO:0000256" key="3">
    <source>
        <dbReference type="SAM" id="MobiDB-lite"/>
    </source>
</evidence>
<dbReference type="PROSITE" id="PS50043">
    <property type="entry name" value="HTH_LUXR_2"/>
    <property type="match status" value="1"/>
</dbReference>
<keyword evidence="1" id="KW-0805">Transcription regulation</keyword>
<keyword evidence="7" id="KW-1185">Reference proteome</keyword>
<keyword evidence="6" id="KW-0723">Serine/threonine-protein kinase</keyword>
<dbReference type="SUPFAM" id="SSF46894">
    <property type="entry name" value="C-terminal effector domain of the bipartite response regulators"/>
    <property type="match status" value="1"/>
</dbReference>
<dbReference type="GO" id="GO:0004674">
    <property type="term" value="F:protein serine/threonine kinase activity"/>
    <property type="evidence" value="ECO:0007669"/>
    <property type="project" value="UniProtKB-KW"/>
</dbReference>